<organism evidence="3 4">
    <name type="scientific">Dactylosporangium siamense</name>
    <dbReference type="NCBI Taxonomy" id="685454"/>
    <lineage>
        <taxon>Bacteria</taxon>
        <taxon>Bacillati</taxon>
        <taxon>Actinomycetota</taxon>
        <taxon>Actinomycetes</taxon>
        <taxon>Micromonosporales</taxon>
        <taxon>Micromonosporaceae</taxon>
        <taxon>Dactylosporangium</taxon>
    </lineage>
</organism>
<gene>
    <name evidence="3" type="ORF">Dsi01nite_051700</name>
</gene>
<evidence type="ECO:0000256" key="2">
    <source>
        <dbReference type="SAM" id="Phobius"/>
    </source>
</evidence>
<name>A0A919PNB9_9ACTN</name>
<dbReference type="EMBL" id="BONQ01000081">
    <property type="protein sequence ID" value="GIG47129.1"/>
    <property type="molecule type" value="Genomic_DNA"/>
</dbReference>
<feature type="transmembrane region" description="Helical" evidence="2">
    <location>
        <begin position="20"/>
        <end position="43"/>
    </location>
</feature>
<keyword evidence="2" id="KW-1133">Transmembrane helix</keyword>
<reference evidence="3" key="1">
    <citation type="submission" date="2021-01" db="EMBL/GenBank/DDBJ databases">
        <title>Whole genome shotgun sequence of Dactylosporangium siamense NBRC 106093.</title>
        <authorList>
            <person name="Komaki H."/>
            <person name="Tamura T."/>
        </authorList>
    </citation>
    <scope>NUCLEOTIDE SEQUENCE</scope>
    <source>
        <strain evidence="3">NBRC 106093</strain>
    </source>
</reference>
<evidence type="ECO:0000256" key="1">
    <source>
        <dbReference type="SAM" id="MobiDB-lite"/>
    </source>
</evidence>
<evidence type="ECO:0000313" key="3">
    <source>
        <dbReference type="EMBL" id="GIG47129.1"/>
    </source>
</evidence>
<keyword evidence="2" id="KW-0472">Membrane</keyword>
<dbReference type="RefSeq" id="WP_203848868.1">
    <property type="nucleotide sequence ID" value="NZ_BAAAVW010000017.1"/>
</dbReference>
<feature type="region of interest" description="Disordered" evidence="1">
    <location>
        <begin position="48"/>
        <end position="67"/>
    </location>
</feature>
<sequence>MDGTNPGFAHLIRDGALRRIMANPGLHCAALTAAATILLAAAARLTRTRAEEPDSAPATAVSPEPAT</sequence>
<proteinExistence type="predicted"/>
<dbReference type="Proteomes" id="UP000660611">
    <property type="component" value="Unassembled WGS sequence"/>
</dbReference>
<evidence type="ECO:0000313" key="4">
    <source>
        <dbReference type="Proteomes" id="UP000660611"/>
    </source>
</evidence>
<protein>
    <submittedName>
        <fullName evidence="3">Uncharacterized protein</fullName>
    </submittedName>
</protein>
<keyword evidence="4" id="KW-1185">Reference proteome</keyword>
<dbReference type="AlphaFoldDB" id="A0A919PNB9"/>
<comment type="caution">
    <text evidence="3">The sequence shown here is derived from an EMBL/GenBank/DDBJ whole genome shotgun (WGS) entry which is preliminary data.</text>
</comment>
<accession>A0A919PNB9</accession>
<keyword evidence="2" id="KW-0812">Transmembrane</keyword>